<keyword evidence="1" id="KW-0732">Signal</keyword>
<organism evidence="2 3">
    <name type="scientific">Actinacidiphila oryziradicis</name>
    <dbReference type="NCBI Taxonomy" id="2571141"/>
    <lineage>
        <taxon>Bacteria</taxon>
        <taxon>Bacillati</taxon>
        <taxon>Actinomycetota</taxon>
        <taxon>Actinomycetes</taxon>
        <taxon>Kitasatosporales</taxon>
        <taxon>Streptomycetaceae</taxon>
        <taxon>Actinacidiphila</taxon>
    </lineage>
</organism>
<protein>
    <recommendedName>
        <fullName evidence="4">ATP-binding protein</fullName>
    </recommendedName>
</protein>
<evidence type="ECO:0000313" key="2">
    <source>
        <dbReference type="EMBL" id="TJZ99540.1"/>
    </source>
</evidence>
<name>A0A4U0RXK0_9ACTN</name>
<reference evidence="2 3" key="1">
    <citation type="submission" date="2019-04" db="EMBL/GenBank/DDBJ databases">
        <title>Streptomyces oryziradicis sp. nov., a novel actinomycete isolated from rhizosphere soil of rice (Oryza sativa L.).</title>
        <authorList>
            <person name="Li C."/>
        </authorList>
    </citation>
    <scope>NUCLEOTIDE SEQUENCE [LARGE SCALE GENOMIC DNA]</scope>
    <source>
        <strain evidence="2 3">NEAU-C40</strain>
    </source>
</reference>
<comment type="caution">
    <text evidence="2">The sequence shown here is derived from an EMBL/GenBank/DDBJ whole genome shotgun (WGS) entry which is preliminary data.</text>
</comment>
<evidence type="ECO:0008006" key="4">
    <source>
        <dbReference type="Google" id="ProtNLM"/>
    </source>
</evidence>
<dbReference type="RefSeq" id="WP_136729898.1">
    <property type="nucleotide sequence ID" value="NZ_SUMC01000103.1"/>
</dbReference>
<sequence>MQNRTVKTLGAAVLGAAFAVTAAAGAASAAEPTAPAPGVPADLPIGGGPLKAVTGVLPGTTKLGPGNLTGSDPVSGLLGGLPTQALSGAVGR</sequence>
<accession>A0A4U0RXK0</accession>
<proteinExistence type="predicted"/>
<evidence type="ECO:0000256" key="1">
    <source>
        <dbReference type="SAM" id="SignalP"/>
    </source>
</evidence>
<gene>
    <name evidence="2" type="ORF">FCI23_45415</name>
</gene>
<dbReference type="AlphaFoldDB" id="A0A4U0RXK0"/>
<keyword evidence="3" id="KW-1185">Reference proteome</keyword>
<feature type="signal peptide" evidence="1">
    <location>
        <begin position="1"/>
        <end position="29"/>
    </location>
</feature>
<dbReference type="EMBL" id="SUMC01000103">
    <property type="protein sequence ID" value="TJZ99540.1"/>
    <property type="molecule type" value="Genomic_DNA"/>
</dbReference>
<feature type="chain" id="PRO_5020512265" description="ATP-binding protein" evidence="1">
    <location>
        <begin position="30"/>
        <end position="92"/>
    </location>
</feature>
<dbReference type="Proteomes" id="UP000305778">
    <property type="component" value="Unassembled WGS sequence"/>
</dbReference>
<evidence type="ECO:0000313" key="3">
    <source>
        <dbReference type="Proteomes" id="UP000305778"/>
    </source>
</evidence>